<keyword evidence="2" id="KW-1185">Reference proteome</keyword>
<dbReference type="Proteomes" id="UP000275846">
    <property type="component" value="Unassembled WGS sequence"/>
</dbReference>
<evidence type="ECO:0000313" key="1">
    <source>
        <dbReference type="EMBL" id="VDL88821.1"/>
    </source>
</evidence>
<dbReference type="WBParaSite" id="SSLN_0000251001-mRNA-1">
    <property type="protein sequence ID" value="SSLN_0000251001-mRNA-1"/>
    <property type="gene ID" value="SSLN_0000251001"/>
</dbReference>
<protein>
    <submittedName>
        <fullName evidence="1 3">Uncharacterized protein</fullName>
    </submittedName>
</protein>
<dbReference type="AlphaFoldDB" id="A0A183SDY8"/>
<dbReference type="EMBL" id="UYSU01032252">
    <property type="protein sequence ID" value="VDL88821.1"/>
    <property type="molecule type" value="Genomic_DNA"/>
</dbReference>
<reference evidence="3" key="1">
    <citation type="submission" date="2016-06" db="UniProtKB">
        <authorList>
            <consortium name="WormBaseParasite"/>
        </authorList>
    </citation>
    <scope>IDENTIFICATION</scope>
</reference>
<accession>A0A183SDY8</accession>
<gene>
    <name evidence="1" type="ORF">SSLN_LOCUS2436</name>
</gene>
<dbReference type="OrthoDB" id="6123744at2759"/>
<evidence type="ECO:0000313" key="2">
    <source>
        <dbReference type="Proteomes" id="UP000275846"/>
    </source>
</evidence>
<sequence>MARKAEEIQGFAERNEGKNFFDDTKAVYGPPTKGPSALLSADGTILLTEKTQILNRWVEHFRSILYQPFTISNAVIDRLPAVEANADLNLLPSYLETIRAVQKLSNWKEPISCAIPAEIYKHDGPQLMNQLTVIFQAMWCQGQVSQDFKDATFFRLYKKRRNRQLFDNRQGILLLNIATKIFACILPNHLNGLLVAGCNIWKAFGSSICFVPVVNAPVTASSWYPTLTCGSSKLGSSQRPTPGNHHDRRAKPGEGLRCMCLHIRNRITQKLEDLHAPDDNPTVET</sequence>
<reference evidence="1 2" key="2">
    <citation type="submission" date="2018-11" db="EMBL/GenBank/DDBJ databases">
        <authorList>
            <consortium name="Pathogen Informatics"/>
        </authorList>
    </citation>
    <scope>NUCLEOTIDE SEQUENCE [LARGE SCALE GENOMIC DNA]</scope>
    <source>
        <strain evidence="1 2">NST_G2</strain>
    </source>
</reference>
<proteinExistence type="predicted"/>
<evidence type="ECO:0000313" key="3">
    <source>
        <dbReference type="WBParaSite" id="SSLN_0000251001-mRNA-1"/>
    </source>
</evidence>
<organism evidence="3">
    <name type="scientific">Schistocephalus solidus</name>
    <name type="common">Tapeworm</name>
    <dbReference type="NCBI Taxonomy" id="70667"/>
    <lineage>
        <taxon>Eukaryota</taxon>
        <taxon>Metazoa</taxon>
        <taxon>Spiralia</taxon>
        <taxon>Lophotrochozoa</taxon>
        <taxon>Platyhelminthes</taxon>
        <taxon>Cestoda</taxon>
        <taxon>Eucestoda</taxon>
        <taxon>Diphyllobothriidea</taxon>
        <taxon>Diphyllobothriidae</taxon>
        <taxon>Schistocephalus</taxon>
    </lineage>
</organism>
<name>A0A183SDY8_SCHSO</name>